<accession>A0A4Y7SFA1</accession>
<protein>
    <submittedName>
        <fullName evidence="1">Uncharacterized protein</fullName>
    </submittedName>
</protein>
<keyword evidence="2" id="KW-1185">Reference proteome</keyword>
<dbReference type="Proteomes" id="UP000298030">
    <property type="component" value="Unassembled WGS sequence"/>
</dbReference>
<proteinExistence type="predicted"/>
<evidence type="ECO:0000313" key="1">
    <source>
        <dbReference type="EMBL" id="TEB19759.1"/>
    </source>
</evidence>
<organism evidence="1 2">
    <name type="scientific">Coprinellus micaceus</name>
    <name type="common">Glistening ink-cap mushroom</name>
    <name type="synonym">Coprinus micaceus</name>
    <dbReference type="NCBI Taxonomy" id="71717"/>
    <lineage>
        <taxon>Eukaryota</taxon>
        <taxon>Fungi</taxon>
        <taxon>Dikarya</taxon>
        <taxon>Basidiomycota</taxon>
        <taxon>Agaricomycotina</taxon>
        <taxon>Agaricomycetes</taxon>
        <taxon>Agaricomycetidae</taxon>
        <taxon>Agaricales</taxon>
        <taxon>Agaricineae</taxon>
        <taxon>Psathyrellaceae</taxon>
        <taxon>Coprinellus</taxon>
    </lineage>
</organism>
<gene>
    <name evidence="1" type="ORF">FA13DRAFT_1744005</name>
</gene>
<evidence type="ECO:0000313" key="2">
    <source>
        <dbReference type="Proteomes" id="UP000298030"/>
    </source>
</evidence>
<sequence length="78" mass="8606">MGWMDRSHLCLVLGWVAPGQHSSHLRGRVGCNEASAADGWMDGEKGRSIFNFNSERNVRLPTTRASYRPHSSSPPPNA</sequence>
<name>A0A4Y7SFA1_COPMI</name>
<dbReference type="AlphaFoldDB" id="A0A4Y7SFA1"/>
<reference evidence="1 2" key="1">
    <citation type="journal article" date="2019" name="Nat. Ecol. Evol.">
        <title>Megaphylogeny resolves global patterns of mushroom evolution.</title>
        <authorList>
            <person name="Varga T."/>
            <person name="Krizsan K."/>
            <person name="Foldi C."/>
            <person name="Dima B."/>
            <person name="Sanchez-Garcia M."/>
            <person name="Sanchez-Ramirez S."/>
            <person name="Szollosi G.J."/>
            <person name="Szarkandi J.G."/>
            <person name="Papp V."/>
            <person name="Albert L."/>
            <person name="Andreopoulos W."/>
            <person name="Angelini C."/>
            <person name="Antonin V."/>
            <person name="Barry K.W."/>
            <person name="Bougher N.L."/>
            <person name="Buchanan P."/>
            <person name="Buyck B."/>
            <person name="Bense V."/>
            <person name="Catcheside P."/>
            <person name="Chovatia M."/>
            <person name="Cooper J."/>
            <person name="Damon W."/>
            <person name="Desjardin D."/>
            <person name="Finy P."/>
            <person name="Geml J."/>
            <person name="Haridas S."/>
            <person name="Hughes K."/>
            <person name="Justo A."/>
            <person name="Karasinski D."/>
            <person name="Kautmanova I."/>
            <person name="Kiss B."/>
            <person name="Kocsube S."/>
            <person name="Kotiranta H."/>
            <person name="LaButti K.M."/>
            <person name="Lechner B.E."/>
            <person name="Liimatainen K."/>
            <person name="Lipzen A."/>
            <person name="Lukacs Z."/>
            <person name="Mihaltcheva S."/>
            <person name="Morgado L.N."/>
            <person name="Niskanen T."/>
            <person name="Noordeloos M.E."/>
            <person name="Ohm R.A."/>
            <person name="Ortiz-Santana B."/>
            <person name="Ovrebo C."/>
            <person name="Racz N."/>
            <person name="Riley R."/>
            <person name="Savchenko A."/>
            <person name="Shiryaev A."/>
            <person name="Soop K."/>
            <person name="Spirin V."/>
            <person name="Szebenyi C."/>
            <person name="Tomsovsky M."/>
            <person name="Tulloss R.E."/>
            <person name="Uehling J."/>
            <person name="Grigoriev I.V."/>
            <person name="Vagvolgyi C."/>
            <person name="Papp T."/>
            <person name="Martin F.M."/>
            <person name="Miettinen O."/>
            <person name="Hibbett D.S."/>
            <person name="Nagy L.G."/>
        </authorList>
    </citation>
    <scope>NUCLEOTIDE SEQUENCE [LARGE SCALE GENOMIC DNA]</scope>
    <source>
        <strain evidence="1 2">FP101781</strain>
    </source>
</reference>
<comment type="caution">
    <text evidence="1">The sequence shown here is derived from an EMBL/GenBank/DDBJ whole genome shotgun (WGS) entry which is preliminary data.</text>
</comment>
<dbReference type="EMBL" id="QPFP01000175">
    <property type="protein sequence ID" value="TEB19759.1"/>
    <property type="molecule type" value="Genomic_DNA"/>
</dbReference>